<dbReference type="GO" id="GO:0006085">
    <property type="term" value="P:acetyl-CoA biosynthetic process"/>
    <property type="evidence" value="ECO:0007669"/>
    <property type="project" value="TreeGrafter"/>
</dbReference>
<dbReference type="Proteomes" id="UP000038040">
    <property type="component" value="Unplaced"/>
</dbReference>
<dbReference type="AlphaFoldDB" id="A0A0N4U2B2"/>
<dbReference type="InterPro" id="IPR042099">
    <property type="entry name" value="ANL_N_sf"/>
</dbReference>
<dbReference type="SUPFAM" id="SSF56801">
    <property type="entry name" value="Acetyl-CoA synthetase-like"/>
    <property type="match status" value="1"/>
</dbReference>
<evidence type="ECO:0000313" key="1">
    <source>
        <dbReference type="Proteomes" id="UP000038040"/>
    </source>
</evidence>
<name>A0A0N4U2B2_DRAME</name>
<dbReference type="WBParaSite" id="DME_0000080301-mRNA-1">
    <property type="protein sequence ID" value="DME_0000080301-mRNA-1"/>
    <property type="gene ID" value="DME_0000080301"/>
</dbReference>
<evidence type="ECO:0000313" key="2">
    <source>
        <dbReference type="WBParaSite" id="DME_0000080301-mRNA-1"/>
    </source>
</evidence>
<proteinExistence type="predicted"/>
<dbReference type="PANTHER" id="PTHR24095:SF244">
    <property type="entry name" value="ACETYL-COENZYME A SYNTHETASE"/>
    <property type="match status" value="1"/>
</dbReference>
<dbReference type="PANTHER" id="PTHR24095">
    <property type="entry name" value="ACETYL-COENZYME A SYNTHETASE"/>
    <property type="match status" value="1"/>
</dbReference>
<sequence length="246" mass="28244">LSILVNKCSNVLKCADKRTVILYLPNVVQLPIAILASLRIGNAVDDDAEMLAKIIIESDSVMIITIDGFWQGTVLYRTKYTVDEAVERSEKDISNILVIRHICPNKGIPEPQRNVLARRPYYPYKIFMKEGRDLHWSEEFMKANTDCIAQEITEDQIVFLQAIYDAGKVKLIKRTLQQLYDKMERLDMINLPPGLCFAVFDSDILLQMVAMINILARGHQLLIFEGIMTYPDYSRISQIINLYKVN</sequence>
<accession>A0A0N4U2B2</accession>
<dbReference type="GO" id="GO:0003987">
    <property type="term" value="F:acetate-CoA ligase activity"/>
    <property type="evidence" value="ECO:0007669"/>
    <property type="project" value="TreeGrafter"/>
</dbReference>
<dbReference type="Gene3D" id="3.40.50.12780">
    <property type="entry name" value="N-terminal domain of ligase-like"/>
    <property type="match status" value="1"/>
</dbReference>
<reference evidence="2" key="1">
    <citation type="submission" date="2017-02" db="UniProtKB">
        <authorList>
            <consortium name="WormBaseParasite"/>
        </authorList>
    </citation>
    <scope>IDENTIFICATION</scope>
</reference>
<protein>
    <submittedName>
        <fullName evidence="2">AMP-binding domain-containing protein</fullName>
    </submittedName>
</protein>
<organism evidence="1 2">
    <name type="scientific">Dracunculus medinensis</name>
    <name type="common">Guinea worm</name>
    <dbReference type="NCBI Taxonomy" id="318479"/>
    <lineage>
        <taxon>Eukaryota</taxon>
        <taxon>Metazoa</taxon>
        <taxon>Ecdysozoa</taxon>
        <taxon>Nematoda</taxon>
        <taxon>Chromadorea</taxon>
        <taxon>Rhabditida</taxon>
        <taxon>Spirurina</taxon>
        <taxon>Dracunculoidea</taxon>
        <taxon>Dracunculidae</taxon>
        <taxon>Dracunculus</taxon>
    </lineage>
</organism>